<dbReference type="InterPro" id="IPR023186">
    <property type="entry name" value="IUNH"/>
</dbReference>
<accession>A0A9D2PAV4</accession>
<keyword evidence="2" id="KW-0326">Glycosidase</keyword>
<dbReference type="InterPro" id="IPR001910">
    <property type="entry name" value="Inosine/uridine_hydrolase_dom"/>
</dbReference>
<name>A0A9D2PAV4_9FIRM</name>
<dbReference type="CDD" id="cd02650">
    <property type="entry name" value="nuc_hydro_CaPnhB"/>
    <property type="match status" value="1"/>
</dbReference>
<reference evidence="5" key="2">
    <citation type="submission" date="2021-04" db="EMBL/GenBank/DDBJ databases">
        <authorList>
            <person name="Gilroy R."/>
        </authorList>
    </citation>
    <scope>NUCLEOTIDE SEQUENCE</scope>
    <source>
        <strain evidence="5">CHK183-5548</strain>
    </source>
</reference>
<dbReference type="GO" id="GO:0005829">
    <property type="term" value="C:cytosol"/>
    <property type="evidence" value="ECO:0007669"/>
    <property type="project" value="TreeGrafter"/>
</dbReference>
<feature type="region of interest" description="Disordered" evidence="3">
    <location>
        <begin position="315"/>
        <end position="343"/>
    </location>
</feature>
<dbReference type="Proteomes" id="UP000823883">
    <property type="component" value="Unassembled WGS sequence"/>
</dbReference>
<sequence length="343" mass="36076">MEKKKMILDLDTGIDDALAIAYAAGRTDIELLGITSVFGNVTADRAAENSLDILALLGREDVPVYQGEGAPLGEETYAPAAISRQIHGENGVGEIRLAPSGRKTETESGVDFLIRSIMTLGKELTIVATGPLTNLAAVFRRCPQAAGQLGKLVIMGGAVTVPGNVCPWAEANILGDPAAAKTVFESGADIVLVGLDVTMRTLLTRKETAQMRAWGTETGEKLADMTEFYLKAYERLAPWMGGCAIHDPLAVGIAADPSLAETFSTYLTAETEGPLRGRTIGRQELLRTPGGNTAVCLNVDAERYLKGFMEAVGRSAKAPEMNGPERGADAGAPAEGSAGKDNL</sequence>
<feature type="domain" description="Inosine/uridine-preferring nucleoside hydrolase" evidence="4">
    <location>
        <begin position="6"/>
        <end position="305"/>
    </location>
</feature>
<protein>
    <submittedName>
        <fullName evidence="5">Nucleoside hydrolase</fullName>
    </submittedName>
</protein>
<organism evidence="5 6">
    <name type="scientific">Candidatus Lachnoclostridium pullistercoris</name>
    <dbReference type="NCBI Taxonomy" id="2838632"/>
    <lineage>
        <taxon>Bacteria</taxon>
        <taxon>Bacillati</taxon>
        <taxon>Bacillota</taxon>
        <taxon>Clostridia</taxon>
        <taxon>Lachnospirales</taxon>
        <taxon>Lachnospiraceae</taxon>
    </lineage>
</organism>
<dbReference type="Pfam" id="PF01156">
    <property type="entry name" value="IU_nuc_hydro"/>
    <property type="match status" value="1"/>
</dbReference>
<keyword evidence="1 5" id="KW-0378">Hydrolase</keyword>
<dbReference type="AlphaFoldDB" id="A0A9D2PAV4"/>
<dbReference type="InterPro" id="IPR036452">
    <property type="entry name" value="Ribo_hydro-like"/>
</dbReference>
<evidence type="ECO:0000256" key="3">
    <source>
        <dbReference type="SAM" id="MobiDB-lite"/>
    </source>
</evidence>
<dbReference type="EMBL" id="DWWL01000008">
    <property type="protein sequence ID" value="HJC46789.1"/>
    <property type="molecule type" value="Genomic_DNA"/>
</dbReference>
<evidence type="ECO:0000313" key="6">
    <source>
        <dbReference type="Proteomes" id="UP000823883"/>
    </source>
</evidence>
<proteinExistence type="predicted"/>
<evidence type="ECO:0000256" key="2">
    <source>
        <dbReference type="ARBA" id="ARBA00023295"/>
    </source>
</evidence>
<dbReference type="PANTHER" id="PTHR12304:SF4">
    <property type="entry name" value="URIDINE NUCLEOSIDASE"/>
    <property type="match status" value="1"/>
</dbReference>
<dbReference type="SUPFAM" id="SSF53590">
    <property type="entry name" value="Nucleoside hydrolase"/>
    <property type="match status" value="1"/>
</dbReference>
<gene>
    <name evidence="5" type="ORF">IAA04_01900</name>
</gene>
<dbReference type="GO" id="GO:0008477">
    <property type="term" value="F:purine nucleosidase activity"/>
    <property type="evidence" value="ECO:0007669"/>
    <property type="project" value="TreeGrafter"/>
</dbReference>
<evidence type="ECO:0000259" key="4">
    <source>
        <dbReference type="Pfam" id="PF01156"/>
    </source>
</evidence>
<comment type="caution">
    <text evidence="5">The sequence shown here is derived from an EMBL/GenBank/DDBJ whole genome shotgun (WGS) entry which is preliminary data.</text>
</comment>
<dbReference type="Gene3D" id="3.90.245.10">
    <property type="entry name" value="Ribonucleoside hydrolase-like"/>
    <property type="match status" value="1"/>
</dbReference>
<dbReference type="PANTHER" id="PTHR12304">
    <property type="entry name" value="INOSINE-URIDINE PREFERRING NUCLEOSIDE HYDROLASE"/>
    <property type="match status" value="1"/>
</dbReference>
<evidence type="ECO:0000256" key="1">
    <source>
        <dbReference type="ARBA" id="ARBA00022801"/>
    </source>
</evidence>
<reference evidence="5" key="1">
    <citation type="journal article" date="2021" name="PeerJ">
        <title>Extensive microbial diversity within the chicken gut microbiome revealed by metagenomics and culture.</title>
        <authorList>
            <person name="Gilroy R."/>
            <person name="Ravi A."/>
            <person name="Getino M."/>
            <person name="Pursley I."/>
            <person name="Horton D.L."/>
            <person name="Alikhan N.F."/>
            <person name="Baker D."/>
            <person name="Gharbi K."/>
            <person name="Hall N."/>
            <person name="Watson M."/>
            <person name="Adriaenssens E.M."/>
            <person name="Foster-Nyarko E."/>
            <person name="Jarju S."/>
            <person name="Secka A."/>
            <person name="Antonio M."/>
            <person name="Oren A."/>
            <person name="Chaudhuri R.R."/>
            <person name="La Ragione R."/>
            <person name="Hildebrand F."/>
            <person name="Pallen M.J."/>
        </authorList>
    </citation>
    <scope>NUCLEOTIDE SEQUENCE</scope>
    <source>
        <strain evidence="5">CHK183-5548</strain>
    </source>
</reference>
<evidence type="ECO:0000313" key="5">
    <source>
        <dbReference type="EMBL" id="HJC46789.1"/>
    </source>
</evidence>
<dbReference type="GO" id="GO:0006152">
    <property type="term" value="P:purine nucleoside catabolic process"/>
    <property type="evidence" value="ECO:0007669"/>
    <property type="project" value="TreeGrafter"/>
</dbReference>